<keyword evidence="5 6" id="KW-0472">Membrane</keyword>
<evidence type="ECO:0000256" key="3">
    <source>
        <dbReference type="ARBA" id="ARBA00022692"/>
    </source>
</evidence>
<dbReference type="Proteomes" id="UP000518605">
    <property type="component" value="Unassembled WGS sequence"/>
</dbReference>
<proteinExistence type="predicted"/>
<dbReference type="EMBL" id="JACHXW010000013">
    <property type="protein sequence ID" value="MBB3154000.1"/>
    <property type="molecule type" value="Genomic_DNA"/>
</dbReference>
<comment type="caution">
    <text evidence="7">The sequence shown here is derived from an EMBL/GenBank/DDBJ whole genome shotgun (WGS) entry which is preliminary data.</text>
</comment>
<dbReference type="InterPro" id="IPR051461">
    <property type="entry name" value="UPF0750_membrane"/>
</dbReference>
<feature type="transmembrane region" description="Helical" evidence="6">
    <location>
        <begin position="113"/>
        <end position="143"/>
    </location>
</feature>
<protein>
    <submittedName>
        <fullName evidence="7">Uncharacterized membrane-anchored protein YitT (DUF2179 family)</fullName>
    </submittedName>
</protein>
<keyword evidence="8" id="KW-1185">Reference proteome</keyword>
<keyword evidence="4 6" id="KW-1133">Transmembrane helix</keyword>
<gene>
    <name evidence="7" type="ORF">FHS16_004076</name>
</gene>
<evidence type="ECO:0000256" key="1">
    <source>
        <dbReference type="ARBA" id="ARBA00004651"/>
    </source>
</evidence>
<dbReference type="InterPro" id="IPR003740">
    <property type="entry name" value="YitT"/>
</dbReference>
<evidence type="ECO:0000256" key="6">
    <source>
        <dbReference type="SAM" id="Phobius"/>
    </source>
</evidence>
<evidence type="ECO:0000256" key="4">
    <source>
        <dbReference type="ARBA" id="ARBA00022989"/>
    </source>
</evidence>
<name>A0A7W5GBN2_9BACL</name>
<dbReference type="PANTHER" id="PTHR33545">
    <property type="entry name" value="UPF0750 MEMBRANE PROTEIN YITT-RELATED"/>
    <property type="match status" value="1"/>
</dbReference>
<dbReference type="GO" id="GO:0005886">
    <property type="term" value="C:plasma membrane"/>
    <property type="evidence" value="ECO:0007669"/>
    <property type="project" value="UniProtKB-SubCell"/>
</dbReference>
<keyword evidence="2" id="KW-1003">Cell membrane</keyword>
<evidence type="ECO:0000313" key="7">
    <source>
        <dbReference type="EMBL" id="MBB3154000.1"/>
    </source>
</evidence>
<dbReference type="RefSeq" id="WP_183566626.1">
    <property type="nucleotide sequence ID" value="NZ_CBCSLB010000013.1"/>
</dbReference>
<feature type="transmembrane region" description="Helical" evidence="6">
    <location>
        <begin position="177"/>
        <end position="193"/>
    </location>
</feature>
<reference evidence="7 8" key="1">
    <citation type="submission" date="2020-08" db="EMBL/GenBank/DDBJ databases">
        <title>Genomic Encyclopedia of Type Strains, Phase III (KMG-III): the genomes of soil and plant-associated and newly described type strains.</title>
        <authorList>
            <person name="Whitman W."/>
        </authorList>
    </citation>
    <scope>NUCLEOTIDE SEQUENCE [LARGE SCALE GENOMIC DNA]</scope>
    <source>
        <strain evidence="7 8">CECT 8234</strain>
    </source>
</reference>
<dbReference type="PANTHER" id="PTHR33545:SF5">
    <property type="entry name" value="UPF0750 MEMBRANE PROTEIN YITT"/>
    <property type="match status" value="1"/>
</dbReference>
<accession>A0A7W5GBN2</accession>
<dbReference type="AlphaFoldDB" id="A0A7W5GBN2"/>
<evidence type="ECO:0000256" key="2">
    <source>
        <dbReference type="ARBA" id="ARBA00022475"/>
    </source>
</evidence>
<sequence>MARKSTDKVKANTRKWLHFAASCLVTASGLVILKHSDIVTGGTAGLSLSISPLLHVQFHYLFILLNLPFFVFSYFYMGRSFTLKTTLAIVLLSLFSSMDSLLPVFTISPLLGAIAGGAIIGAGITALFKNGASLGGATILAIYLHKNYGINPGKINFTFDLLVVLTSLTAFSLTSGLYSALSIAVTSGILSFYKKKRKRTEPAKSEPSTASAHQQLME</sequence>
<dbReference type="Pfam" id="PF02588">
    <property type="entry name" value="YitT_membrane"/>
    <property type="match status" value="1"/>
</dbReference>
<comment type="subcellular location">
    <subcellularLocation>
        <location evidence="1">Cell membrane</location>
        <topology evidence="1">Multi-pass membrane protein</topology>
    </subcellularLocation>
</comment>
<feature type="transmembrane region" description="Helical" evidence="6">
    <location>
        <begin position="16"/>
        <end position="33"/>
    </location>
</feature>
<evidence type="ECO:0000313" key="8">
    <source>
        <dbReference type="Proteomes" id="UP000518605"/>
    </source>
</evidence>
<keyword evidence="3 6" id="KW-0812">Transmembrane</keyword>
<organism evidence="7 8">
    <name type="scientific">Paenibacillus endophyticus</name>
    <dbReference type="NCBI Taxonomy" id="1294268"/>
    <lineage>
        <taxon>Bacteria</taxon>
        <taxon>Bacillati</taxon>
        <taxon>Bacillota</taxon>
        <taxon>Bacilli</taxon>
        <taxon>Bacillales</taxon>
        <taxon>Paenibacillaceae</taxon>
        <taxon>Paenibacillus</taxon>
    </lineage>
</organism>
<feature type="transmembrane region" description="Helical" evidence="6">
    <location>
        <begin position="53"/>
        <end position="75"/>
    </location>
</feature>
<evidence type="ECO:0000256" key="5">
    <source>
        <dbReference type="ARBA" id="ARBA00023136"/>
    </source>
</evidence>